<dbReference type="AlphaFoldDB" id="A0A6B9XXF1"/>
<gene>
    <name evidence="1" type="primary">orf06922</name>
    <name evidence="1" type="ORF">Q903MT_gene6868</name>
</gene>
<protein>
    <submittedName>
        <fullName evidence="1">Uncharacterized protein</fullName>
    </submittedName>
</protein>
<name>A0A6B9XXF1_PICSI</name>
<proteinExistence type="predicted"/>
<dbReference type="EMBL" id="MK697706">
    <property type="protein sequence ID" value="QHR92820.1"/>
    <property type="molecule type" value="Genomic_DNA"/>
</dbReference>
<evidence type="ECO:0000313" key="1">
    <source>
        <dbReference type="EMBL" id="QHR92820.1"/>
    </source>
</evidence>
<sequence>MSMCCISTSVGSLSYDNHSFLSYVHMSMPSSLSMPVTTSWLEPSSTCSISSSVGVSYVGQTSRSYDVDKGFSRNIVPSSTTSMTEPDLPSSSSPVFHKASIFTVPSLDWIGGHRKVKRNVT</sequence>
<keyword evidence="1" id="KW-0496">Mitochondrion</keyword>
<organism evidence="1">
    <name type="scientific">Picea sitchensis</name>
    <name type="common">Sitka spruce</name>
    <name type="synonym">Pinus sitchensis</name>
    <dbReference type="NCBI Taxonomy" id="3332"/>
    <lineage>
        <taxon>Eukaryota</taxon>
        <taxon>Viridiplantae</taxon>
        <taxon>Streptophyta</taxon>
        <taxon>Embryophyta</taxon>
        <taxon>Tracheophyta</taxon>
        <taxon>Spermatophyta</taxon>
        <taxon>Pinopsida</taxon>
        <taxon>Pinidae</taxon>
        <taxon>Conifers I</taxon>
        <taxon>Pinales</taxon>
        <taxon>Pinaceae</taxon>
        <taxon>Picea</taxon>
    </lineage>
</organism>
<geneLocation type="mitochondrion" evidence="1"/>
<reference evidence="1" key="1">
    <citation type="submission" date="2019-03" db="EMBL/GenBank/DDBJ databases">
        <title>Largest Complete Mitochondrial Genome of a Gymnosperm, Sitka Spruce (Picea sitchensis), Indicates Complex Physical Structure.</title>
        <authorList>
            <person name="Jackman S.D."/>
            <person name="Coombe L."/>
            <person name="Warren R."/>
            <person name="Kirk H."/>
            <person name="Trinh E."/>
            <person name="McLeod T."/>
            <person name="Pleasance S."/>
            <person name="Pandoh P."/>
            <person name="Zhao Y."/>
            <person name="Coope R."/>
            <person name="Bousquet J."/>
            <person name="Bohlmann J.C."/>
            <person name="Jones S.J.M."/>
            <person name="Birol I."/>
        </authorList>
    </citation>
    <scope>NUCLEOTIDE SEQUENCE</scope>
    <source>
        <strain evidence="1">Q903</strain>
    </source>
</reference>
<accession>A0A6B9XXF1</accession>